<protein>
    <recommendedName>
        <fullName evidence="4">Mis12-Mtw1 protein family</fullName>
    </recommendedName>
</protein>
<dbReference type="AlphaFoldDB" id="A0A3P3WCJ6"/>
<sequence length="96" mass="11245">MSELNILINTIEAKLEALINKIDILEREKIELEKRLTLEIDEKKVINESLNQLKLNYDSLKYVNSLLGSEEHKRETKLKINSLIREIDHCISQLSK</sequence>
<evidence type="ECO:0000256" key="1">
    <source>
        <dbReference type="SAM" id="Coils"/>
    </source>
</evidence>
<organism evidence="2 3">
    <name type="scientific">Paenimyroides tangerinum</name>
    <dbReference type="NCBI Taxonomy" id="2488728"/>
    <lineage>
        <taxon>Bacteria</taxon>
        <taxon>Pseudomonadati</taxon>
        <taxon>Bacteroidota</taxon>
        <taxon>Flavobacteriia</taxon>
        <taxon>Flavobacteriales</taxon>
        <taxon>Flavobacteriaceae</taxon>
        <taxon>Paenimyroides</taxon>
    </lineage>
</organism>
<comment type="caution">
    <text evidence="2">The sequence shown here is derived from an EMBL/GenBank/DDBJ whole genome shotgun (WGS) entry which is preliminary data.</text>
</comment>
<evidence type="ECO:0000313" key="2">
    <source>
        <dbReference type="EMBL" id="RRJ92780.1"/>
    </source>
</evidence>
<proteinExistence type="predicted"/>
<feature type="coiled-coil region" evidence="1">
    <location>
        <begin position="1"/>
        <end position="42"/>
    </location>
</feature>
<name>A0A3P3WCJ6_9FLAO</name>
<evidence type="ECO:0008006" key="4">
    <source>
        <dbReference type="Google" id="ProtNLM"/>
    </source>
</evidence>
<dbReference type="Proteomes" id="UP000275719">
    <property type="component" value="Unassembled WGS sequence"/>
</dbReference>
<keyword evidence="1" id="KW-0175">Coiled coil</keyword>
<keyword evidence="3" id="KW-1185">Reference proteome</keyword>
<dbReference type="OrthoDB" id="1467932at2"/>
<reference evidence="2 3" key="1">
    <citation type="submission" date="2018-11" db="EMBL/GenBank/DDBJ databases">
        <title>Flavobacterium sp. nov., YIM 102701-2 draft genome.</title>
        <authorList>
            <person name="Li G."/>
            <person name="Jiang Y."/>
        </authorList>
    </citation>
    <scope>NUCLEOTIDE SEQUENCE [LARGE SCALE GENOMIC DNA]</scope>
    <source>
        <strain evidence="2 3">YIM 102701-2</strain>
    </source>
</reference>
<gene>
    <name evidence="2" type="ORF">EG240_01830</name>
</gene>
<evidence type="ECO:0000313" key="3">
    <source>
        <dbReference type="Proteomes" id="UP000275719"/>
    </source>
</evidence>
<dbReference type="EMBL" id="RQVQ01000003">
    <property type="protein sequence ID" value="RRJ92780.1"/>
    <property type="molecule type" value="Genomic_DNA"/>
</dbReference>
<accession>A0A3P3WCJ6</accession>
<dbReference type="RefSeq" id="WP_125016818.1">
    <property type="nucleotide sequence ID" value="NZ_RQVQ01000003.1"/>
</dbReference>